<feature type="compositionally biased region" description="Basic residues" evidence="1">
    <location>
        <begin position="382"/>
        <end position="393"/>
    </location>
</feature>
<gene>
    <name evidence="2" type="ORF">MYCIT1_LOCUS37369</name>
</gene>
<comment type="caution">
    <text evidence="2">The sequence shown here is derived from an EMBL/GenBank/DDBJ whole genome shotgun (WGS) entry which is preliminary data.</text>
</comment>
<proteinExistence type="predicted"/>
<feature type="region of interest" description="Disordered" evidence="1">
    <location>
        <begin position="1"/>
        <end position="44"/>
    </location>
</feature>
<keyword evidence="3" id="KW-1185">Reference proteome</keyword>
<protein>
    <submittedName>
        <fullName evidence="2">Uncharacterized protein</fullName>
    </submittedName>
</protein>
<organism evidence="2 3">
    <name type="scientific">Mycena citricolor</name>
    <dbReference type="NCBI Taxonomy" id="2018698"/>
    <lineage>
        <taxon>Eukaryota</taxon>
        <taxon>Fungi</taxon>
        <taxon>Dikarya</taxon>
        <taxon>Basidiomycota</taxon>
        <taxon>Agaricomycotina</taxon>
        <taxon>Agaricomycetes</taxon>
        <taxon>Agaricomycetidae</taxon>
        <taxon>Agaricales</taxon>
        <taxon>Marasmiineae</taxon>
        <taxon>Mycenaceae</taxon>
        <taxon>Mycena</taxon>
    </lineage>
</organism>
<name>A0AAD2HYM0_9AGAR</name>
<feature type="compositionally biased region" description="Acidic residues" evidence="1">
    <location>
        <begin position="397"/>
        <end position="409"/>
    </location>
</feature>
<dbReference type="AlphaFoldDB" id="A0AAD2HYM0"/>
<evidence type="ECO:0000313" key="2">
    <source>
        <dbReference type="EMBL" id="CAK5284257.1"/>
    </source>
</evidence>
<evidence type="ECO:0000256" key="1">
    <source>
        <dbReference type="SAM" id="MobiDB-lite"/>
    </source>
</evidence>
<dbReference type="EMBL" id="CAVNYO010000478">
    <property type="protein sequence ID" value="CAK5284257.1"/>
    <property type="molecule type" value="Genomic_DNA"/>
</dbReference>
<feature type="compositionally biased region" description="Polar residues" evidence="1">
    <location>
        <begin position="29"/>
        <end position="43"/>
    </location>
</feature>
<feature type="compositionally biased region" description="Low complexity" evidence="1">
    <location>
        <begin position="13"/>
        <end position="27"/>
    </location>
</feature>
<accession>A0AAD2HYM0</accession>
<dbReference type="Proteomes" id="UP001295794">
    <property type="component" value="Unassembled WGS sequence"/>
</dbReference>
<evidence type="ECO:0000313" key="3">
    <source>
        <dbReference type="Proteomes" id="UP001295794"/>
    </source>
</evidence>
<reference evidence="2" key="1">
    <citation type="submission" date="2023-11" db="EMBL/GenBank/DDBJ databases">
        <authorList>
            <person name="De Vega J J."/>
            <person name="De Vega J J."/>
        </authorList>
    </citation>
    <scope>NUCLEOTIDE SEQUENCE</scope>
</reference>
<sequence>MAEESLIQRAARRAAAQAASLQSSRASTPAANPSSPIRGSTPLSLFERRDNTPDFPPLSQPRFPGSVRTFGERFARDSNLSVEGEALIHSSTPFSLSERQDNTPEFPPLGQPRFAGSVRTFGERLAKDGNLSVEGEAEFRRYYETLNKDERDTFGAFLVVQTKDLLRKLTDNVASSPKDVEYSPADSLVKISRKYVWAILCLPNLAYYTGTIEAAVISTLNIMKNKHVPDLDAPDYNNFLSWLGRQISLYRSIMKTHVSDSLKTRNKDKKNIAFVCAQILDHVDSSVNPNRAFYMRVAYMRYHLKKGHPVKAYWDKVDEEMEQLRNAGPTHLILGLEEVYNDDIATYGNPADTDYTIGESALPKDSPKWLSALSAQAAKVQRFSRKQGKKRSRQQRDEDEDEDEVIVEDDLPRPSPSLRAVSRSGSLAPVGADAELAN</sequence>
<feature type="region of interest" description="Disordered" evidence="1">
    <location>
        <begin position="381"/>
        <end position="438"/>
    </location>
</feature>